<dbReference type="EMBL" id="JBHUEJ010000029">
    <property type="protein sequence ID" value="MFD1711542.1"/>
    <property type="molecule type" value="Genomic_DNA"/>
</dbReference>
<sequence>MSQESDPQRIAIVGGGWAGMAAAVRAVQAGHAVTVFEAARQFGGRARAVPLMLPDGRTVTVDNGQHILIGAYTECLRLMRVVGVNPDQALLRLPLALTFPDGSGLALPDWPAPWDAAAGILRARGWGWRDKWALLRTASAWQRAGFECDDQLSVAQLCAPLTPRLKDGFIEPLCVSALNTPMAQASARVFLRVLRDAMFGARGGSNLLLPRTDLGTLFPDSAARWLTQRGALMQLGARVTRLQHGARGWQIGGEHFDRVVIATSAPNAAQTLRESAQAAPDVVARAMRDWAGVAESLTHEAITTVYAQVTRDHPKPGPLLRAPMLALPSNAHAPAQFVFDRDAITPAAEPTRLLAFVVSTSHGPRDALAAGVTAQAQSQLGLRVQALATITDKRATFACTPSLRRPPAHIAPGLVAVGDYVDGPYPATLEGAVLSAAAAA</sequence>
<dbReference type="InterPro" id="IPR036188">
    <property type="entry name" value="FAD/NAD-bd_sf"/>
</dbReference>
<proteinExistence type="predicted"/>
<dbReference type="PANTHER" id="PTHR42923:SF47">
    <property type="entry name" value="BLR3003 PROTEIN"/>
    <property type="match status" value="1"/>
</dbReference>
<dbReference type="PANTHER" id="PTHR42923">
    <property type="entry name" value="PROTOPORPHYRINOGEN OXIDASE"/>
    <property type="match status" value="1"/>
</dbReference>
<dbReference type="NCBIfam" id="TIGR03467">
    <property type="entry name" value="HpnE"/>
    <property type="match status" value="1"/>
</dbReference>
<evidence type="ECO:0000313" key="2">
    <source>
        <dbReference type="EMBL" id="MFD1711542.1"/>
    </source>
</evidence>
<feature type="domain" description="Amine oxidase" evidence="1">
    <location>
        <begin position="18"/>
        <end position="440"/>
    </location>
</feature>
<organism evidence="2 3">
    <name type="scientific">Ottowia flava</name>
    <dbReference type="NCBI Taxonomy" id="2675430"/>
    <lineage>
        <taxon>Bacteria</taxon>
        <taxon>Pseudomonadati</taxon>
        <taxon>Pseudomonadota</taxon>
        <taxon>Betaproteobacteria</taxon>
        <taxon>Burkholderiales</taxon>
        <taxon>Comamonadaceae</taxon>
        <taxon>Ottowia</taxon>
    </lineage>
</organism>
<evidence type="ECO:0000259" key="1">
    <source>
        <dbReference type="Pfam" id="PF01593"/>
    </source>
</evidence>
<dbReference type="Pfam" id="PF01593">
    <property type="entry name" value="Amino_oxidase"/>
    <property type="match status" value="1"/>
</dbReference>
<dbReference type="Gene3D" id="3.90.660.10">
    <property type="match status" value="1"/>
</dbReference>
<accession>A0ABW4KTZ8</accession>
<dbReference type="InterPro" id="IPR002937">
    <property type="entry name" value="Amino_oxidase"/>
</dbReference>
<dbReference type="Gene3D" id="3.50.50.60">
    <property type="entry name" value="FAD/NAD(P)-binding domain"/>
    <property type="match status" value="2"/>
</dbReference>
<keyword evidence="3" id="KW-1185">Reference proteome</keyword>
<protein>
    <submittedName>
        <fullName evidence="2">Hydroxysqualene dehydroxylase HpnE</fullName>
        <ecNumber evidence="2">1.17.8.1</ecNumber>
    </submittedName>
</protein>
<name>A0ABW4KTZ8_9BURK</name>
<reference evidence="3" key="1">
    <citation type="journal article" date="2019" name="Int. J. Syst. Evol. Microbiol.">
        <title>The Global Catalogue of Microorganisms (GCM) 10K type strain sequencing project: providing services to taxonomists for standard genome sequencing and annotation.</title>
        <authorList>
            <consortium name="The Broad Institute Genomics Platform"/>
            <consortium name="The Broad Institute Genome Sequencing Center for Infectious Disease"/>
            <person name="Wu L."/>
            <person name="Ma J."/>
        </authorList>
    </citation>
    <scope>NUCLEOTIDE SEQUENCE [LARGE SCALE GENOMIC DNA]</scope>
    <source>
        <strain evidence="3">LMG 29247</strain>
    </source>
</reference>
<gene>
    <name evidence="2" type="primary">hpnE</name>
    <name evidence="2" type="ORF">ACFSF0_13055</name>
</gene>
<comment type="caution">
    <text evidence="2">The sequence shown here is derived from an EMBL/GenBank/DDBJ whole genome shotgun (WGS) entry which is preliminary data.</text>
</comment>
<dbReference type="EC" id="1.17.8.1" evidence="2"/>
<dbReference type="Proteomes" id="UP001597304">
    <property type="component" value="Unassembled WGS sequence"/>
</dbReference>
<dbReference type="InterPro" id="IPR017830">
    <property type="entry name" value="SQase_HpnE"/>
</dbReference>
<dbReference type="SUPFAM" id="SSF51905">
    <property type="entry name" value="FAD/NAD(P)-binding domain"/>
    <property type="match status" value="1"/>
</dbReference>
<dbReference type="InterPro" id="IPR050464">
    <property type="entry name" value="Zeta_carotene_desat/Oxidored"/>
</dbReference>
<dbReference type="GO" id="GO:0016491">
    <property type="term" value="F:oxidoreductase activity"/>
    <property type="evidence" value="ECO:0007669"/>
    <property type="project" value="UniProtKB-KW"/>
</dbReference>
<dbReference type="RefSeq" id="WP_255507860.1">
    <property type="nucleotide sequence ID" value="NZ_JBHUEJ010000029.1"/>
</dbReference>
<evidence type="ECO:0000313" key="3">
    <source>
        <dbReference type="Proteomes" id="UP001597304"/>
    </source>
</evidence>
<keyword evidence="2" id="KW-0560">Oxidoreductase</keyword>